<evidence type="ECO:0000313" key="1">
    <source>
        <dbReference type="EMBL" id="SVA93898.1"/>
    </source>
</evidence>
<feature type="non-terminal residue" evidence="1">
    <location>
        <position position="31"/>
    </location>
</feature>
<dbReference type="EMBL" id="UINC01023037">
    <property type="protein sequence ID" value="SVA93898.1"/>
    <property type="molecule type" value="Genomic_DNA"/>
</dbReference>
<sequence>MKNKGLIKFLAWLFGLVCIFQLVLTFQFNQI</sequence>
<reference evidence="1" key="1">
    <citation type="submission" date="2018-05" db="EMBL/GenBank/DDBJ databases">
        <authorList>
            <person name="Lanie J.A."/>
            <person name="Ng W.-L."/>
            <person name="Kazmierczak K.M."/>
            <person name="Andrzejewski T.M."/>
            <person name="Davidsen T.M."/>
            <person name="Wayne K.J."/>
            <person name="Tettelin H."/>
            <person name="Glass J.I."/>
            <person name="Rusch D."/>
            <person name="Podicherti R."/>
            <person name="Tsui H.-C.T."/>
            <person name="Winkler M.E."/>
        </authorList>
    </citation>
    <scope>NUCLEOTIDE SEQUENCE</scope>
</reference>
<protein>
    <submittedName>
        <fullName evidence="1">Uncharacterized protein</fullName>
    </submittedName>
</protein>
<proteinExistence type="predicted"/>
<name>A0A381ZX65_9ZZZZ</name>
<dbReference type="AlphaFoldDB" id="A0A381ZX65"/>
<organism evidence="1">
    <name type="scientific">marine metagenome</name>
    <dbReference type="NCBI Taxonomy" id="408172"/>
    <lineage>
        <taxon>unclassified sequences</taxon>
        <taxon>metagenomes</taxon>
        <taxon>ecological metagenomes</taxon>
    </lineage>
</organism>
<gene>
    <name evidence="1" type="ORF">METZ01_LOCUS146752</name>
</gene>
<accession>A0A381ZX65</accession>